<dbReference type="InterPro" id="IPR012419">
    <property type="entry name" value="Cas1_AcylTrans_dom"/>
</dbReference>
<feature type="transmembrane region" description="Helical" evidence="8">
    <location>
        <begin position="237"/>
        <end position="252"/>
    </location>
</feature>
<comment type="caution">
    <text evidence="10">The sequence shown here is derived from an EMBL/GenBank/DDBJ whole genome shotgun (WGS) entry which is preliminary data.</text>
</comment>
<feature type="transmembrane region" description="Helical" evidence="8">
    <location>
        <begin position="114"/>
        <end position="131"/>
    </location>
</feature>
<dbReference type="PANTHER" id="PTHR13533">
    <property type="entry name" value="N-ACETYLNEURAMINATE 9-O-ACETYLTRANSFERASE"/>
    <property type="match status" value="1"/>
</dbReference>
<keyword evidence="7" id="KW-0325">Glycoprotein</keyword>
<keyword evidence="3" id="KW-0808">Transferase</keyword>
<evidence type="ECO:0000256" key="5">
    <source>
        <dbReference type="ARBA" id="ARBA00022989"/>
    </source>
</evidence>
<feature type="transmembrane region" description="Helical" evidence="8">
    <location>
        <begin position="330"/>
        <end position="350"/>
    </location>
</feature>
<evidence type="ECO:0000256" key="8">
    <source>
        <dbReference type="SAM" id="Phobius"/>
    </source>
</evidence>
<feature type="domain" description="Cas1p 10 TM acyl transferase" evidence="9">
    <location>
        <begin position="94"/>
        <end position="507"/>
    </location>
</feature>
<accession>A0ABN8QLB6</accession>
<evidence type="ECO:0000259" key="9">
    <source>
        <dbReference type="Pfam" id="PF07779"/>
    </source>
</evidence>
<feature type="transmembrane region" description="Helical" evidence="8">
    <location>
        <begin position="467"/>
        <end position="489"/>
    </location>
</feature>
<feature type="transmembrane region" description="Helical" evidence="8">
    <location>
        <begin position="143"/>
        <end position="163"/>
    </location>
</feature>
<feature type="transmembrane region" description="Helical" evidence="8">
    <location>
        <begin position="291"/>
        <end position="310"/>
    </location>
</feature>
<keyword evidence="5 8" id="KW-1133">Transmembrane helix</keyword>
<gene>
    <name evidence="10" type="ORF">PEVE_00005580</name>
</gene>
<sequence>MGPQTEGHEKLPSKGPLSIHQKALFVFWVSMMCLALFRKFLMYFKVSSLMKLRMPPADLTKETHMVMIENGEILKQKESLDTKEHLVNIVQENSGDKKSALQTQASTTPSLDDFLSSVAVFGAIMFFYFLCDDAHYFPASERTYSRDLFFFLTLLLFGVAAGFTRKETADKILNREQTEEWKGWMQVMFVWYHYFKAAETYNAIRVFIAAYVWMTGFGNFSFFWIKKDFSLYRVLKMLFRLNFLVVITCFVVRNEYMLYYICPMHTFWFLSTYCFMRLLNSWNEDPKKMAVKFIVYFLIVFLLFDVPEVGEIFFKPFSFILNYENSLHEWMFRAGLDHYATLLGMLCAYYHPNFERFMGYLDEKPIAQRKVIRSGIAFICVLSFTFWVTFIFMREKYEYNKVHPYFSFIPLLSYIFLRNMFPFLRKHYLHMFTWLGKITLETYISQLHIYLQGNARFLISFIPEYPLLNFALATIIYLFLSYCLFHITIDISGYLIPKDYRTMLNTVTMVGVWLATCYVIGFILTGVYF</sequence>
<dbReference type="Proteomes" id="UP001159427">
    <property type="component" value="Unassembled WGS sequence"/>
</dbReference>
<evidence type="ECO:0000256" key="6">
    <source>
        <dbReference type="ARBA" id="ARBA00023136"/>
    </source>
</evidence>
<protein>
    <recommendedName>
        <fullName evidence="9">Cas1p 10 TM acyl transferase domain-containing protein</fullName>
    </recommendedName>
</protein>
<feature type="transmembrane region" description="Helical" evidence="8">
    <location>
        <begin position="509"/>
        <end position="528"/>
    </location>
</feature>
<name>A0ABN8QLB6_9CNID</name>
<comment type="similarity">
    <text evidence="2">Belongs to the PC-esterase family. CASD1 subfamily.</text>
</comment>
<organism evidence="10 11">
    <name type="scientific">Porites evermanni</name>
    <dbReference type="NCBI Taxonomy" id="104178"/>
    <lineage>
        <taxon>Eukaryota</taxon>
        <taxon>Metazoa</taxon>
        <taxon>Cnidaria</taxon>
        <taxon>Anthozoa</taxon>
        <taxon>Hexacorallia</taxon>
        <taxon>Scleractinia</taxon>
        <taxon>Fungiina</taxon>
        <taxon>Poritidae</taxon>
        <taxon>Porites</taxon>
    </lineage>
</organism>
<dbReference type="EMBL" id="CALNXI010001356">
    <property type="protein sequence ID" value="CAH3166156.1"/>
    <property type="molecule type" value="Genomic_DNA"/>
</dbReference>
<feature type="transmembrane region" description="Helical" evidence="8">
    <location>
        <begin position="203"/>
        <end position="225"/>
    </location>
</feature>
<keyword evidence="6 8" id="KW-0472">Membrane</keyword>
<proteinExistence type="inferred from homology"/>
<evidence type="ECO:0000313" key="11">
    <source>
        <dbReference type="Proteomes" id="UP001159427"/>
    </source>
</evidence>
<evidence type="ECO:0000256" key="2">
    <source>
        <dbReference type="ARBA" id="ARBA00010666"/>
    </source>
</evidence>
<evidence type="ECO:0000256" key="4">
    <source>
        <dbReference type="ARBA" id="ARBA00022692"/>
    </source>
</evidence>
<feature type="transmembrane region" description="Helical" evidence="8">
    <location>
        <begin position="371"/>
        <end position="393"/>
    </location>
</feature>
<keyword evidence="4 8" id="KW-0812">Transmembrane</keyword>
<feature type="transmembrane region" description="Helical" evidence="8">
    <location>
        <begin position="23"/>
        <end position="44"/>
    </location>
</feature>
<evidence type="ECO:0000256" key="7">
    <source>
        <dbReference type="ARBA" id="ARBA00023180"/>
    </source>
</evidence>
<evidence type="ECO:0000313" key="10">
    <source>
        <dbReference type="EMBL" id="CAH3166156.1"/>
    </source>
</evidence>
<dbReference type="Pfam" id="PF07779">
    <property type="entry name" value="Cas1_AcylT"/>
    <property type="match status" value="1"/>
</dbReference>
<comment type="subcellular location">
    <subcellularLocation>
        <location evidence="1">Membrane</location>
        <topology evidence="1">Multi-pass membrane protein</topology>
    </subcellularLocation>
</comment>
<reference evidence="10 11" key="1">
    <citation type="submission" date="2022-05" db="EMBL/GenBank/DDBJ databases">
        <authorList>
            <consortium name="Genoscope - CEA"/>
            <person name="William W."/>
        </authorList>
    </citation>
    <scope>NUCLEOTIDE SEQUENCE [LARGE SCALE GENOMIC DNA]</scope>
</reference>
<evidence type="ECO:0000256" key="3">
    <source>
        <dbReference type="ARBA" id="ARBA00022679"/>
    </source>
</evidence>
<feature type="transmembrane region" description="Helical" evidence="8">
    <location>
        <begin position="258"/>
        <end position="279"/>
    </location>
</feature>
<dbReference type="PANTHER" id="PTHR13533:SF45">
    <property type="entry name" value="CAS1P 10 TM ACYL TRANSFERASE DOMAIN-CONTAINING PROTEIN"/>
    <property type="match status" value="1"/>
</dbReference>
<feature type="transmembrane region" description="Helical" evidence="8">
    <location>
        <begin position="405"/>
        <end position="424"/>
    </location>
</feature>
<evidence type="ECO:0000256" key="1">
    <source>
        <dbReference type="ARBA" id="ARBA00004141"/>
    </source>
</evidence>
<keyword evidence="11" id="KW-1185">Reference proteome</keyword>